<dbReference type="EMBL" id="BMGC01000020">
    <property type="protein sequence ID" value="GGB37642.1"/>
    <property type="molecule type" value="Genomic_DNA"/>
</dbReference>
<evidence type="ECO:0000313" key="1">
    <source>
        <dbReference type="EMBL" id="GGB37642.1"/>
    </source>
</evidence>
<dbReference type="Proteomes" id="UP000621454">
    <property type="component" value="Unassembled WGS sequence"/>
</dbReference>
<name>A0A916TC23_9ACTN</name>
<sequence length="149" mass="15360">MTADTQAAVIRAEIVSEPIALTTYEQLVAEAAGGAAGAIVGFVGAVRDHDHDRDVVALGYSAHPSAPAVIAEVLAEVAGEARGVRAIAAAHRIGDLVVGDVAFVVAVAADHRAEAFGTCALAVDEVKRRLPVWKHQIFADGDDEWVGSA</sequence>
<dbReference type="Pfam" id="PF02391">
    <property type="entry name" value="MoaE"/>
    <property type="match status" value="1"/>
</dbReference>
<comment type="caution">
    <text evidence="1">The sequence shown here is derived from an EMBL/GenBank/DDBJ whole genome shotgun (WGS) entry which is preliminary data.</text>
</comment>
<dbReference type="SUPFAM" id="SSF54690">
    <property type="entry name" value="Molybdopterin synthase subunit MoaE"/>
    <property type="match status" value="1"/>
</dbReference>
<accession>A0A916TC23</accession>
<evidence type="ECO:0000313" key="2">
    <source>
        <dbReference type="Proteomes" id="UP000621454"/>
    </source>
</evidence>
<dbReference type="InterPro" id="IPR003448">
    <property type="entry name" value="Mopterin_biosynth_MoaE"/>
</dbReference>
<gene>
    <name evidence="1" type="primary">moaE</name>
    <name evidence="1" type="ORF">GCM10011489_26740</name>
</gene>
<dbReference type="GO" id="GO:0006777">
    <property type="term" value="P:Mo-molybdopterin cofactor biosynthetic process"/>
    <property type="evidence" value="ECO:0007669"/>
    <property type="project" value="InterPro"/>
</dbReference>
<dbReference type="RefSeq" id="WP_188587087.1">
    <property type="nucleotide sequence ID" value="NZ_BMGC01000020.1"/>
</dbReference>
<dbReference type="PANTHER" id="PTHR23404">
    <property type="entry name" value="MOLYBDOPTERIN SYNTHASE RELATED"/>
    <property type="match status" value="1"/>
</dbReference>
<protein>
    <submittedName>
        <fullName evidence="1">Molybdenum cofactor biosynthesis protein MoaE</fullName>
    </submittedName>
</protein>
<reference evidence="1" key="2">
    <citation type="submission" date="2020-09" db="EMBL/GenBank/DDBJ databases">
        <authorList>
            <person name="Sun Q."/>
            <person name="Zhou Y."/>
        </authorList>
    </citation>
    <scope>NUCLEOTIDE SEQUENCE</scope>
    <source>
        <strain evidence="1">CGMCC 1.12827</strain>
    </source>
</reference>
<organism evidence="1 2">
    <name type="scientific">Gordonia jinhuaensis</name>
    <dbReference type="NCBI Taxonomy" id="1517702"/>
    <lineage>
        <taxon>Bacteria</taxon>
        <taxon>Bacillati</taxon>
        <taxon>Actinomycetota</taxon>
        <taxon>Actinomycetes</taxon>
        <taxon>Mycobacteriales</taxon>
        <taxon>Gordoniaceae</taxon>
        <taxon>Gordonia</taxon>
    </lineage>
</organism>
<dbReference type="InterPro" id="IPR036563">
    <property type="entry name" value="MoaE_sf"/>
</dbReference>
<reference evidence="1" key="1">
    <citation type="journal article" date="2014" name="Int. J. Syst. Evol. Microbiol.">
        <title>Complete genome sequence of Corynebacterium casei LMG S-19264T (=DSM 44701T), isolated from a smear-ripened cheese.</title>
        <authorList>
            <consortium name="US DOE Joint Genome Institute (JGI-PGF)"/>
            <person name="Walter F."/>
            <person name="Albersmeier A."/>
            <person name="Kalinowski J."/>
            <person name="Ruckert C."/>
        </authorList>
    </citation>
    <scope>NUCLEOTIDE SEQUENCE</scope>
    <source>
        <strain evidence="1">CGMCC 1.12827</strain>
    </source>
</reference>
<dbReference type="Gene3D" id="3.90.1170.40">
    <property type="entry name" value="Molybdopterin biosynthesis MoaE subunit"/>
    <property type="match status" value="1"/>
</dbReference>
<dbReference type="AlphaFoldDB" id="A0A916TC23"/>
<proteinExistence type="predicted"/>
<keyword evidence="2" id="KW-1185">Reference proteome</keyword>